<sequence length="126" mass="13467">MTGAGVRGRVLPAALIAVLLVIVQFFAHGVNEPTTGAESRTPPATAPYAQCGDDTHPGETSERFRARGRPHCRDLTPATAPRLHARTDATTTVDDGTRAQRPVAVAHHESRPAGRELPALLQVFRC</sequence>
<protein>
    <recommendedName>
        <fullName evidence="4">Secreted protein</fullName>
    </recommendedName>
</protein>
<comment type="caution">
    <text evidence="2">The sequence shown here is derived from an EMBL/GenBank/DDBJ whole genome shotgun (WGS) entry which is preliminary data.</text>
</comment>
<feature type="compositionally biased region" description="Basic and acidic residues" evidence="1">
    <location>
        <begin position="53"/>
        <end position="65"/>
    </location>
</feature>
<gene>
    <name evidence="2" type="ORF">GCM10010449_26460</name>
</gene>
<organism evidence="2 3">
    <name type="scientific">Streptomyces rectiviolaceus</name>
    <dbReference type="NCBI Taxonomy" id="332591"/>
    <lineage>
        <taxon>Bacteria</taxon>
        <taxon>Bacillati</taxon>
        <taxon>Actinomycetota</taxon>
        <taxon>Actinomycetes</taxon>
        <taxon>Kitasatosporales</taxon>
        <taxon>Streptomycetaceae</taxon>
        <taxon>Streptomyces</taxon>
    </lineage>
</organism>
<evidence type="ECO:0008006" key="4">
    <source>
        <dbReference type="Google" id="ProtNLM"/>
    </source>
</evidence>
<feature type="region of interest" description="Disordered" evidence="1">
    <location>
        <begin position="32"/>
        <end position="98"/>
    </location>
</feature>
<dbReference type="EMBL" id="BAAAUG010000039">
    <property type="protein sequence ID" value="GAA3102042.1"/>
    <property type="molecule type" value="Genomic_DNA"/>
</dbReference>
<reference evidence="3" key="1">
    <citation type="journal article" date="2019" name="Int. J. Syst. Evol. Microbiol.">
        <title>The Global Catalogue of Microorganisms (GCM) 10K type strain sequencing project: providing services to taxonomists for standard genome sequencing and annotation.</title>
        <authorList>
            <consortium name="The Broad Institute Genomics Platform"/>
            <consortium name="The Broad Institute Genome Sequencing Center for Infectious Disease"/>
            <person name="Wu L."/>
            <person name="Ma J."/>
        </authorList>
    </citation>
    <scope>NUCLEOTIDE SEQUENCE [LARGE SCALE GENOMIC DNA]</scope>
    <source>
        <strain evidence="3">JCM 9092</strain>
    </source>
</reference>
<accession>A0ABP6MD03</accession>
<proteinExistence type="predicted"/>
<name>A0ABP6MD03_9ACTN</name>
<evidence type="ECO:0000256" key="1">
    <source>
        <dbReference type="SAM" id="MobiDB-lite"/>
    </source>
</evidence>
<evidence type="ECO:0000313" key="3">
    <source>
        <dbReference type="Proteomes" id="UP001501637"/>
    </source>
</evidence>
<evidence type="ECO:0000313" key="2">
    <source>
        <dbReference type="EMBL" id="GAA3102042.1"/>
    </source>
</evidence>
<keyword evidence="3" id="KW-1185">Reference proteome</keyword>
<dbReference type="RefSeq" id="WP_344520924.1">
    <property type="nucleotide sequence ID" value="NZ_BAAAUG010000039.1"/>
</dbReference>
<dbReference type="Proteomes" id="UP001501637">
    <property type="component" value="Unassembled WGS sequence"/>
</dbReference>